<protein>
    <recommendedName>
        <fullName evidence="4">Bacteriocin</fullName>
    </recommendedName>
</protein>
<evidence type="ECO:0008006" key="4">
    <source>
        <dbReference type="Google" id="ProtNLM"/>
    </source>
</evidence>
<dbReference type="EMBL" id="PRDL01000001">
    <property type="protein sequence ID" value="MBE8716319.1"/>
    <property type="molecule type" value="Genomic_DNA"/>
</dbReference>
<keyword evidence="1" id="KW-0812">Transmembrane</keyword>
<evidence type="ECO:0000256" key="1">
    <source>
        <dbReference type="SAM" id="Phobius"/>
    </source>
</evidence>
<evidence type="ECO:0000313" key="3">
    <source>
        <dbReference type="Proteomes" id="UP000652567"/>
    </source>
</evidence>
<proteinExistence type="predicted"/>
<sequence length="88" mass="9044">MNTFGLDKNYTQFNFEEISVDELQIISGGSGSGTDGAYWAMLGMSAVFVVGAATVAAGPVAWAMVGASYLLSGGATYHALGWNGPIFG</sequence>
<keyword evidence="1" id="KW-1133">Transmembrane helix</keyword>
<name>A0A928V472_9GAMM</name>
<dbReference type="AlphaFoldDB" id="A0A928V472"/>
<dbReference type="RefSeq" id="WP_193907302.1">
    <property type="nucleotide sequence ID" value="NZ_PRDL01000001.1"/>
</dbReference>
<gene>
    <name evidence="2" type="ORF">C4F51_03855</name>
</gene>
<accession>A0A928V472</accession>
<comment type="caution">
    <text evidence="2">The sequence shown here is derived from an EMBL/GenBank/DDBJ whole genome shotgun (WGS) entry which is preliminary data.</text>
</comment>
<keyword evidence="1" id="KW-0472">Membrane</keyword>
<organism evidence="2 3">
    <name type="scientific">Cellvibrio polysaccharolyticus</name>
    <dbReference type="NCBI Taxonomy" id="2082724"/>
    <lineage>
        <taxon>Bacteria</taxon>
        <taxon>Pseudomonadati</taxon>
        <taxon>Pseudomonadota</taxon>
        <taxon>Gammaproteobacteria</taxon>
        <taxon>Cellvibrionales</taxon>
        <taxon>Cellvibrionaceae</taxon>
        <taxon>Cellvibrio</taxon>
    </lineage>
</organism>
<feature type="transmembrane region" description="Helical" evidence="1">
    <location>
        <begin position="37"/>
        <end position="62"/>
    </location>
</feature>
<reference evidence="2" key="1">
    <citation type="submission" date="2018-07" db="EMBL/GenBank/DDBJ databases">
        <title>Genome assembly of strain Ka43.</title>
        <authorList>
            <person name="Kukolya J."/>
            <person name="Nagy I."/>
            <person name="Horvath B."/>
            <person name="Toth A."/>
        </authorList>
    </citation>
    <scope>NUCLEOTIDE SEQUENCE</scope>
    <source>
        <strain evidence="2">KB43</strain>
    </source>
</reference>
<dbReference type="Proteomes" id="UP000652567">
    <property type="component" value="Unassembled WGS sequence"/>
</dbReference>
<evidence type="ECO:0000313" key="2">
    <source>
        <dbReference type="EMBL" id="MBE8716319.1"/>
    </source>
</evidence>
<keyword evidence="3" id="KW-1185">Reference proteome</keyword>